<dbReference type="InterPro" id="IPR038212">
    <property type="entry name" value="TF_EnY2_sf"/>
</dbReference>
<keyword evidence="9 11" id="KW-0804">Transcription</keyword>
<keyword evidence="13" id="KW-1185">Reference proteome</keyword>
<accession>A0AAN8JE35</accession>
<evidence type="ECO:0000256" key="10">
    <source>
        <dbReference type="ARBA" id="ARBA00023242"/>
    </source>
</evidence>
<evidence type="ECO:0000256" key="1">
    <source>
        <dbReference type="ARBA" id="ARBA00004642"/>
    </source>
</evidence>
<keyword evidence="7 11" id="KW-0805">Transcription regulation</keyword>
<dbReference type="AlphaFoldDB" id="A0AAN8JE35"/>
<comment type="subunit">
    <text evidence="11">Component of the nuclear pore complex (NPC)-associated TREX-2 complex (transcription and export complex 2). Component of the SAGA transcription coactivator-HAT complex. Within the SAGA complex, participates to a subcomplex of SAGA called the DUB module (deubiquitination module).</text>
</comment>
<keyword evidence="2 11" id="KW-0813">Transport</keyword>
<dbReference type="GO" id="GO:0005643">
    <property type="term" value="C:nuclear pore"/>
    <property type="evidence" value="ECO:0007669"/>
    <property type="project" value="UniProtKB-UniRule"/>
</dbReference>
<dbReference type="GO" id="GO:0015031">
    <property type="term" value="P:protein transport"/>
    <property type="evidence" value="ECO:0007669"/>
    <property type="project" value="UniProtKB-KW"/>
</dbReference>
<evidence type="ECO:0000256" key="2">
    <source>
        <dbReference type="ARBA" id="ARBA00022448"/>
    </source>
</evidence>
<evidence type="ECO:0000256" key="11">
    <source>
        <dbReference type="HAMAP-Rule" id="MF_03046"/>
    </source>
</evidence>
<evidence type="ECO:0000256" key="3">
    <source>
        <dbReference type="ARBA" id="ARBA00022816"/>
    </source>
</evidence>
<evidence type="ECO:0000313" key="12">
    <source>
        <dbReference type="EMBL" id="KAK6174249.1"/>
    </source>
</evidence>
<comment type="subcellular location">
    <subcellularLocation>
        <location evidence="1 11">Nucleus</location>
        <location evidence="1 11">Nucleoplasm</location>
    </subcellularLocation>
</comment>
<evidence type="ECO:0000256" key="6">
    <source>
        <dbReference type="ARBA" id="ARBA00023010"/>
    </source>
</evidence>
<evidence type="ECO:0000256" key="5">
    <source>
        <dbReference type="ARBA" id="ARBA00022927"/>
    </source>
</evidence>
<sequence length="103" mass="11974">MADLQERKIKDAQMRATINQKLVETGERERLKELLRTRLVECGWRDQLKAHCKDIVQQKGLEHVTVDDLVAEITPKGRALVPDNVKKELLQRIRTFLSQQSNI</sequence>
<keyword evidence="5 11" id="KW-0653">Protein transport</keyword>
<evidence type="ECO:0000313" key="13">
    <source>
        <dbReference type="Proteomes" id="UP001347796"/>
    </source>
</evidence>
<dbReference type="Pfam" id="PF10163">
    <property type="entry name" value="EnY2"/>
    <property type="match status" value="1"/>
</dbReference>
<dbReference type="GO" id="GO:0005654">
    <property type="term" value="C:nucleoplasm"/>
    <property type="evidence" value="ECO:0007669"/>
    <property type="project" value="UniProtKB-SubCell"/>
</dbReference>
<evidence type="ECO:0000256" key="7">
    <source>
        <dbReference type="ARBA" id="ARBA00023015"/>
    </source>
</evidence>
<comment type="similarity">
    <text evidence="11">Belongs to the ENY2 family.</text>
</comment>
<dbReference type="PANTHER" id="PTHR12514">
    <property type="entry name" value="ENHANCER OF YELLOW 2 TRANSCRIPTION FACTOR"/>
    <property type="match status" value="1"/>
</dbReference>
<dbReference type="EMBL" id="JAZGQO010000011">
    <property type="protein sequence ID" value="KAK6174249.1"/>
    <property type="molecule type" value="Genomic_DNA"/>
</dbReference>
<keyword evidence="4 11" id="KW-0156">Chromatin regulator</keyword>
<dbReference type="GO" id="GO:0006368">
    <property type="term" value="P:transcription elongation by RNA polymerase II"/>
    <property type="evidence" value="ECO:0007669"/>
    <property type="project" value="UniProtKB-UniRule"/>
</dbReference>
<proteinExistence type="inferred from homology"/>
<keyword evidence="8 11" id="KW-0010">Activator</keyword>
<dbReference type="GO" id="GO:0003713">
    <property type="term" value="F:transcription coactivator activity"/>
    <property type="evidence" value="ECO:0007669"/>
    <property type="project" value="UniProtKB-UniRule"/>
</dbReference>
<dbReference type="Proteomes" id="UP001347796">
    <property type="component" value="Unassembled WGS sequence"/>
</dbReference>
<dbReference type="GO" id="GO:0006325">
    <property type="term" value="P:chromatin organization"/>
    <property type="evidence" value="ECO:0007669"/>
    <property type="project" value="UniProtKB-KW"/>
</dbReference>
<keyword evidence="10 11" id="KW-0539">Nucleus</keyword>
<keyword evidence="3 11" id="KW-0509">mRNA transport</keyword>
<evidence type="ECO:0000256" key="9">
    <source>
        <dbReference type="ARBA" id="ARBA00023163"/>
    </source>
</evidence>
<dbReference type="GO" id="GO:0000124">
    <property type="term" value="C:SAGA complex"/>
    <property type="evidence" value="ECO:0007669"/>
    <property type="project" value="UniProtKB-UniRule"/>
</dbReference>
<gene>
    <name evidence="12" type="ORF">SNE40_017562</name>
</gene>
<evidence type="ECO:0000256" key="8">
    <source>
        <dbReference type="ARBA" id="ARBA00023159"/>
    </source>
</evidence>
<keyword evidence="6 11" id="KW-0811">Translocation</keyword>
<comment type="function">
    <text evidence="11">Involved in mRNA export coupled transcription activation by association with both the TREX-2 and the SAGA complexes. The transcription regulatory histone acetylation (HAT) complex SAGA is a multiprotein complex that activates transcription by remodeling chromatin and mediating histone acetylation and deubiquitination. Within the SAGA complex, participates to a subcomplex that specifically deubiquitinates histones. The SAGA complex is recruited to specific gene promoters by activators, where it is required for transcription. The TREX-2 complex functions in docking export-competent ribonucleoprotein particles (mRNPs) to the nuclear entrance of the nuclear pore complex (nuclear basket). TREX-2 participates in mRNA export and accurate chromatin positioning in the nucleus by tethering genes to the nuclear periphery.</text>
</comment>
<dbReference type="FunFam" id="1.10.246.140:FF:000001">
    <property type="entry name" value="Transcription and mRNA export factor ENY2"/>
    <property type="match status" value="1"/>
</dbReference>
<comment type="caution">
    <text evidence="12">The sequence shown here is derived from an EMBL/GenBank/DDBJ whole genome shotgun (WGS) entry which is preliminary data.</text>
</comment>
<dbReference type="GO" id="GO:0071819">
    <property type="term" value="C:DUBm complex"/>
    <property type="evidence" value="ECO:0007669"/>
    <property type="project" value="UniProtKB-UniRule"/>
</dbReference>
<dbReference type="GO" id="GO:0070390">
    <property type="term" value="C:transcription export complex 2"/>
    <property type="evidence" value="ECO:0007669"/>
    <property type="project" value="UniProtKB-UniRule"/>
</dbReference>
<protein>
    <recommendedName>
        <fullName evidence="11">Transcription and mRNA export factor ENY2</fullName>
    </recommendedName>
    <alternativeName>
        <fullName evidence="11">Enhancer of yellow 2 transcription factor homolog</fullName>
    </alternativeName>
</protein>
<reference evidence="12 13" key="1">
    <citation type="submission" date="2024-01" db="EMBL/GenBank/DDBJ databases">
        <title>The genome of the rayed Mediterranean limpet Patella caerulea (Linnaeus, 1758).</title>
        <authorList>
            <person name="Anh-Thu Weber A."/>
            <person name="Halstead-Nussloch G."/>
        </authorList>
    </citation>
    <scope>NUCLEOTIDE SEQUENCE [LARGE SCALE GENOMIC DNA]</scope>
    <source>
        <strain evidence="12">AATW-2023a</strain>
        <tissue evidence="12">Whole specimen</tissue>
    </source>
</reference>
<dbReference type="HAMAP" id="MF_03046">
    <property type="entry name" value="ENY2_Sus1"/>
    <property type="match status" value="1"/>
</dbReference>
<dbReference type="GO" id="GO:0006406">
    <property type="term" value="P:mRNA export from nucleus"/>
    <property type="evidence" value="ECO:0007669"/>
    <property type="project" value="UniProtKB-UniRule"/>
</dbReference>
<dbReference type="InterPro" id="IPR018783">
    <property type="entry name" value="TF_ENY2"/>
</dbReference>
<name>A0AAN8JE35_PATCE</name>
<evidence type="ECO:0000256" key="4">
    <source>
        <dbReference type="ARBA" id="ARBA00022853"/>
    </source>
</evidence>
<dbReference type="Gene3D" id="1.10.246.140">
    <property type="match status" value="1"/>
</dbReference>
<organism evidence="12 13">
    <name type="scientific">Patella caerulea</name>
    <name type="common">Rayed Mediterranean limpet</name>
    <dbReference type="NCBI Taxonomy" id="87958"/>
    <lineage>
        <taxon>Eukaryota</taxon>
        <taxon>Metazoa</taxon>
        <taxon>Spiralia</taxon>
        <taxon>Lophotrochozoa</taxon>
        <taxon>Mollusca</taxon>
        <taxon>Gastropoda</taxon>
        <taxon>Patellogastropoda</taxon>
        <taxon>Patelloidea</taxon>
        <taxon>Patellidae</taxon>
        <taxon>Patella</taxon>
    </lineage>
</organism>